<dbReference type="SUPFAM" id="SSF69304">
    <property type="entry name" value="Tricorn protease N-terminal domain"/>
    <property type="match status" value="1"/>
</dbReference>
<dbReference type="HAMAP" id="MF_00671">
    <property type="entry name" value="TolB"/>
    <property type="match status" value="1"/>
</dbReference>
<dbReference type="Gene3D" id="3.40.50.10070">
    <property type="entry name" value="TolB, N-terminal domain"/>
    <property type="match status" value="1"/>
</dbReference>
<dbReference type="Pfam" id="PF04052">
    <property type="entry name" value="TolB_N"/>
    <property type="match status" value="1"/>
</dbReference>
<evidence type="ECO:0000256" key="6">
    <source>
        <dbReference type="ARBA" id="ARBA00023306"/>
    </source>
</evidence>
<evidence type="ECO:0000256" key="3">
    <source>
        <dbReference type="ARBA" id="ARBA00022618"/>
    </source>
</evidence>
<dbReference type="InterPro" id="IPR014167">
    <property type="entry name" value="Tol-Pal_TolB"/>
</dbReference>
<evidence type="ECO:0000313" key="9">
    <source>
        <dbReference type="EMBL" id="MBC3764711.1"/>
    </source>
</evidence>
<dbReference type="InterPro" id="IPR007195">
    <property type="entry name" value="TolB_N"/>
</dbReference>
<comment type="caution">
    <text evidence="9">The sequence shown here is derived from an EMBL/GenBank/DDBJ whole genome shotgun (WGS) entry which is preliminary data.</text>
</comment>
<dbReference type="EMBL" id="JACNEP010000002">
    <property type="protein sequence ID" value="MBC3764711.1"/>
    <property type="molecule type" value="Genomic_DNA"/>
</dbReference>
<dbReference type="Proteomes" id="UP000601768">
    <property type="component" value="Unassembled WGS sequence"/>
</dbReference>
<evidence type="ECO:0000256" key="2">
    <source>
        <dbReference type="ARBA" id="ARBA00009820"/>
    </source>
</evidence>
<evidence type="ECO:0000259" key="8">
    <source>
        <dbReference type="Pfam" id="PF04052"/>
    </source>
</evidence>
<dbReference type="PANTHER" id="PTHR36842:SF1">
    <property type="entry name" value="PROTEIN TOLB"/>
    <property type="match status" value="1"/>
</dbReference>
<evidence type="ECO:0000256" key="7">
    <source>
        <dbReference type="HAMAP-Rule" id="MF_00671"/>
    </source>
</evidence>
<dbReference type="InterPro" id="IPR011659">
    <property type="entry name" value="WD40"/>
</dbReference>
<comment type="function">
    <text evidence="7">Part of the Tol-Pal system, which plays a role in outer membrane invagination during cell division and is important for maintaining outer membrane integrity.</text>
</comment>
<dbReference type="NCBIfam" id="TIGR02800">
    <property type="entry name" value="propeller_TolB"/>
    <property type="match status" value="1"/>
</dbReference>
<keyword evidence="3 7" id="KW-0132">Cell division</keyword>
<comment type="similarity">
    <text evidence="2 7">Belongs to the TolB family.</text>
</comment>
<reference evidence="9" key="1">
    <citation type="journal article" date="2018" name="Int. J. Syst. Evol. Microbiol.">
        <title>Neptunicella marina gen. nov., sp. nov., isolated from surface seawater.</title>
        <authorList>
            <person name="Liu X."/>
            <person name="Lai Q."/>
            <person name="Du Y."/>
            <person name="Zhang X."/>
            <person name="Liu Z."/>
            <person name="Sun F."/>
            <person name="Shao Z."/>
        </authorList>
    </citation>
    <scope>NUCLEOTIDE SEQUENCE</scope>
    <source>
        <strain evidence="9">S27-2</strain>
    </source>
</reference>
<dbReference type="PANTHER" id="PTHR36842">
    <property type="entry name" value="PROTEIN TOLB HOMOLOG"/>
    <property type="match status" value="1"/>
</dbReference>
<proteinExistence type="inferred from homology"/>
<dbReference type="Pfam" id="PF07676">
    <property type="entry name" value="PD40"/>
    <property type="match status" value="4"/>
</dbReference>
<reference evidence="9" key="2">
    <citation type="submission" date="2020-08" db="EMBL/GenBank/DDBJ databases">
        <authorList>
            <person name="Lai Q."/>
        </authorList>
    </citation>
    <scope>NUCLEOTIDE SEQUENCE</scope>
    <source>
        <strain evidence="9">S27-2</strain>
    </source>
</reference>
<name>A0A8J6ISC9_9ALTE</name>
<dbReference type="SUPFAM" id="SSF52964">
    <property type="entry name" value="TolB, N-terminal domain"/>
    <property type="match status" value="1"/>
</dbReference>
<sequence precursor="true">MFKPFVRLSVLILSLFSVSSFAALEIVITEGVDSARPIAVVPFKFVGQGQLPGTLADVVSADLRRSGKFNPMNPAHMPQFPGEDGDIDYAAWASAGVEAVVVGKIEEVSIDRYAVSFELVDVLRGQITGGQAQMLSNGRLVKSNDHILDSRKTVINGNQFRQYAHRISDIIFEKLTGIRGAFLTRISYVIVRDRATNEYPYQLVVADYDGANESVLLRSREPLMSPAWSPDGNKLAYVSFENKRSEIFMQDIYTMQRERLTSFPGINGAPAFSPDGKQLAMVLSKDGNSELYVMDLASKQMRRLTKNRNIDTEPAWAPDGKSIIFSSERGGKPQIYRVNLASGQVRRLTFDGEMNLGGTFTPDGRQLVLVNRTRGDYRIARLDIQSGAMQVLTRTELDESPSIAPNGSMIMYSTLDGGKQVLSLVSLDGRFKARLPAANGQVKSPSWSPFLR</sequence>
<comment type="subunit">
    <text evidence="7">The Tol-Pal system is composed of five core proteins: the inner membrane proteins TolA, TolQ and TolR, the periplasmic protein TolB and the outer membrane protein Pal. They form a network linking the inner and outer membranes and the peptidoglycan layer.</text>
</comment>
<keyword evidence="10" id="KW-1185">Reference proteome</keyword>
<evidence type="ECO:0000256" key="4">
    <source>
        <dbReference type="ARBA" id="ARBA00022729"/>
    </source>
</evidence>
<keyword evidence="5 7" id="KW-0574">Periplasm</keyword>
<feature type="domain" description="TolB N-terminal" evidence="8">
    <location>
        <begin position="24"/>
        <end position="126"/>
    </location>
</feature>
<feature type="signal peptide" evidence="7">
    <location>
        <begin position="1"/>
        <end position="22"/>
    </location>
</feature>
<gene>
    <name evidence="7 9" type="primary">tolB</name>
    <name evidence="9" type="ORF">H8B19_02410</name>
</gene>
<evidence type="ECO:0000256" key="5">
    <source>
        <dbReference type="ARBA" id="ARBA00022764"/>
    </source>
</evidence>
<dbReference type="RefSeq" id="WP_186505193.1">
    <property type="nucleotide sequence ID" value="NZ_JACNEP010000002.1"/>
</dbReference>
<comment type="subcellular location">
    <subcellularLocation>
        <location evidence="1 7">Periplasm</location>
    </subcellularLocation>
</comment>
<dbReference type="GO" id="GO:0042597">
    <property type="term" value="C:periplasmic space"/>
    <property type="evidence" value="ECO:0007669"/>
    <property type="project" value="UniProtKB-SubCell"/>
</dbReference>
<evidence type="ECO:0000313" key="10">
    <source>
        <dbReference type="Proteomes" id="UP000601768"/>
    </source>
</evidence>
<dbReference type="GO" id="GO:0051301">
    <property type="term" value="P:cell division"/>
    <property type="evidence" value="ECO:0007669"/>
    <property type="project" value="UniProtKB-UniRule"/>
</dbReference>
<organism evidence="9 10">
    <name type="scientific">Neptunicella marina</name>
    <dbReference type="NCBI Taxonomy" id="2125989"/>
    <lineage>
        <taxon>Bacteria</taxon>
        <taxon>Pseudomonadati</taxon>
        <taxon>Pseudomonadota</taxon>
        <taxon>Gammaproteobacteria</taxon>
        <taxon>Alteromonadales</taxon>
        <taxon>Alteromonadaceae</taxon>
        <taxon>Neptunicella</taxon>
    </lineage>
</organism>
<dbReference type="InterPro" id="IPR011042">
    <property type="entry name" value="6-blade_b-propeller_TolB-like"/>
</dbReference>
<dbReference type="Gene3D" id="2.120.10.30">
    <property type="entry name" value="TolB, C-terminal domain"/>
    <property type="match status" value="1"/>
</dbReference>
<accession>A0A8J6ISC9</accession>
<dbReference type="AlphaFoldDB" id="A0A8J6ISC9"/>
<protein>
    <recommendedName>
        <fullName evidence="7">Tol-Pal system protein TolB</fullName>
    </recommendedName>
</protein>
<feature type="chain" id="PRO_5035349179" description="Tol-Pal system protein TolB" evidence="7">
    <location>
        <begin position="23"/>
        <end position="452"/>
    </location>
</feature>
<evidence type="ECO:0000256" key="1">
    <source>
        <dbReference type="ARBA" id="ARBA00004418"/>
    </source>
</evidence>
<keyword evidence="4 7" id="KW-0732">Signal</keyword>
<keyword evidence="6 7" id="KW-0131">Cell cycle</keyword>
<dbReference type="GO" id="GO:0017038">
    <property type="term" value="P:protein import"/>
    <property type="evidence" value="ECO:0007669"/>
    <property type="project" value="InterPro"/>
</dbReference>